<dbReference type="InParanoid" id="I1J1W7"/>
<dbReference type="HOGENOM" id="CLU_3071469_0_0_1"/>
<reference evidence="2" key="2">
    <citation type="submission" date="2017-06" db="EMBL/GenBank/DDBJ databases">
        <title>WGS assembly of Brachypodium distachyon.</title>
        <authorList>
            <consortium name="The International Brachypodium Initiative"/>
            <person name="Lucas S."/>
            <person name="Harmon-Smith M."/>
            <person name="Lail K."/>
            <person name="Tice H."/>
            <person name="Grimwood J."/>
            <person name="Bruce D."/>
            <person name="Barry K."/>
            <person name="Shu S."/>
            <person name="Lindquist E."/>
            <person name="Wang M."/>
            <person name="Pitluck S."/>
            <person name="Vogel J.P."/>
            <person name="Garvin D.F."/>
            <person name="Mockler T.C."/>
            <person name="Schmutz J."/>
            <person name="Rokhsar D."/>
            <person name="Bevan M.W."/>
        </authorList>
    </citation>
    <scope>NUCLEOTIDE SEQUENCE</scope>
    <source>
        <strain evidence="2">Bd21</strain>
    </source>
</reference>
<dbReference type="Proteomes" id="UP000008810">
    <property type="component" value="Chromosome 5"/>
</dbReference>
<dbReference type="STRING" id="15368.I1J1W7"/>
<dbReference type="AlphaFoldDB" id="I1J1W7"/>
<dbReference type="EMBL" id="CM000884">
    <property type="protein sequence ID" value="KQJ84639.1"/>
    <property type="molecule type" value="Genomic_DNA"/>
</dbReference>
<name>I1J1W7_BRADI</name>
<proteinExistence type="predicted"/>
<evidence type="ECO:0000256" key="1">
    <source>
        <dbReference type="SAM" id="MobiDB-lite"/>
    </source>
</evidence>
<protein>
    <submittedName>
        <fullName evidence="2 3">Uncharacterized protein</fullName>
    </submittedName>
</protein>
<dbReference type="Gramene" id="KQJ84639">
    <property type="protein sequence ID" value="KQJ84639"/>
    <property type="gene ID" value="BRADI_5g21986v3"/>
</dbReference>
<gene>
    <name evidence="2" type="ORF">BRADI_5g21986v3</name>
</gene>
<sequence length="53" mass="6222">MEEFVWGLQLNEETCKPEAEDVFMNEDHDTMPLGTLAKDDNTQFASDQRRNHH</sequence>
<evidence type="ECO:0000313" key="2">
    <source>
        <dbReference type="EMBL" id="KQJ84639.1"/>
    </source>
</evidence>
<evidence type="ECO:0000313" key="4">
    <source>
        <dbReference type="Proteomes" id="UP000008810"/>
    </source>
</evidence>
<dbReference type="OrthoDB" id="1938068at2759"/>
<reference evidence="3" key="3">
    <citation type="submission" date="2018-08" db="UniProtKB">
        <authorList>
            <consortium name="EnsemblPlants"/>
        </authorList>
    </citation>
    <scope>IDENTIFICATION</scope>
    <source>
        <strain evidence="3">cv. Bd21</strain>
    </source>
</reference>
<evidence type="ECO:0000313" key="3">
    <source>
        <dbReference type="EnsemblPlants" id="KQJ84639"/>
    </source>
</evidence>
<reference evidence="2 3" key="1">
    <citation type="journal article" date="2010" name="Nature">
        <title>Genome sequencing and analysis of the model grass Brachypodium distachyon.</title>
        <authorList>
            <consortium name="International Brachypodium Initiative"/>
        </authorList>
    </citation>
    <scope>NUCLEOTIDE SEQUENCE [LARGE SCALE GENOMIC DNA]</scope>
    <source>
        <strain evidence="2 3">Bd21</strain>
    </source>
</reference>
<organism evidence="3">
    <name type="scientific">Brachypodium distachyon</name>
    <name type="common">Purple false brome</name>
    <name type="synonym">Trachynia distachya</name>
    <dbReference type="NCBI Taxonomy" id="15368"/>
    <lineage>
        <taxon>Eukaryota</taxon>
        <taxon>Viridiplantae</taxon>
        <taxon>Streptophyta</taxon>
        <taxon>Embryophyta</taxon>
        <taxon>Tracheophyta</taxon>
        <taxon>Spermatophyta</taxon>
        <taxon>Magnoliopsida</taxon>
        <taxon>Liliopsida</taxon>
        <taxon>Poales</taxon>
        <taxon>Poaceae</taxon>
        <taxon>BOP clade</taxon>
        <taxon>Pooideae</taxon>
        <taxon>Stipodae</taxon>
        <taxon>Brachypodieae</taxon>
        <taxon>Brachypodium</taxon>
    </lineage>
</organism>
<accession>I1J1W7</accession>
<feature type="region of interest" description="Disordered" evidence="1">
    <location>
        <begin position="29"/>
        <end position="53"/>
    </location>
</feature>
<dbReference type="EnsemblPlants" id="KQJ84639">
    <property type="protein sequence ID" value="KQJ84639"/>
    <property type="gene ID" value="BRADI_5g21986v3"/>
</dbReference>
<keyword evidence="4" id="KW-1185">Reference proteome</keyword>